<dbReference type="CDD" id="cd03050">
    <property type="entry name" value="GST_N_Theta"/>
    <property type="match status" value="1"/>
</dbReference>
<evidence type="ECO:0000256" key="7">
    <source>
        <dbReference type="ARBA" id="ARBA00047960"/>
    </source>
</evidence>
<dbReference type="GO" id="GO:0005737">
    <property type="term" value="C:cytoplasm"/>
    <property type="evidence" value="ECO:0007669"/>
    <property type="project" value="UniProtKB-SubCell"/>
</dbReference>
<dbReference type="AlphaFoldDB" id="A0AAW1D313"/>
<dbReference type="GO" id="GO:0006749">
    <property type="term" value="P:glutathione metabolic process"/>
    <property type="evidence" value="ECO:0007669"/>
    <property type="project" value="TreeGrafter"/>
</dbReference>
<dbReference type="InterPro" id="IPR004046">
    <property type="entry name" value="GST_C"/>
</dbReference>
<dbReference type="InterPro" id="IPR004045">
    <property type="entry name" value="Glutathione_S-Trfase_N"/>
</dbReference>
<feature type="domain" description="GST N-terminal" evidence="8">
    <location>
        <begin position="2"/>
        <end position="83"/>
    </location>
</feature>
<evidence type="ECO:0000313" key="11">
    <source>
        <dbReference type="Proteomes" id="UP001461498"/>
    </source>
</evidence>
<evidence type="ECO:0000256" key="2">
    <source>
        <dbReference type="ARBA" id="ARBA00009899"/>
    </source>
</evidence>
<gene>
    <name evidence="10" type="ORF">O3M35_010689</name>
</gene>
<dbReference type="InterPro" id="IPR040079">
    <property type="entry name" value="Glutathione_S-Trfase"/>
</dbReference>
<evidence type="ECO:0000256" key="3">
    <source>
        <dbReference type="ARBA" id="ARBA00011738"/>
    </source>
</evidence>
<organism evidence="10 11">
    <name type="scientific">Rhynocoris fuscipes</name>
    <dbReference type="NCBI Taxonomy" id="488301"/>
    <lineage>
        <taxon>Eukaryota</taxon>
        <taxon>Metazoa</taxon>
        <taxon>Ecdysozoa</taxon>
        <taxon>Arthropoda</taxon>
        <taxon>Hexapoda</taxon>
        <taxon>Insecta</taxon>
        <taxon>Pterygota</taxon>
        <taxon>Neoptera</taxon>
        <taxon>Paraneoptera</taxon>
        <taxon>Hemiptera</taxon>
        <taxon>Heteroptera</taxon>
        <taxon>Panheteroptera</taxon>
        <taxon>Cimicomorpha</taxon>
        <taxon>Reduviidae</taxon>
        <taxon>Harpactorinae</taxon>
        <taxon>Harpactorini</taxon>
        <taxon>Rhynocoris</taxon>
    </lineage>
</organism>
<dbReference type="PANTHER" id="PTHR43917:SF8">
    <property type="entry name" value="GH16740P-RELATED"/>
    <property type="match status" value="1"/>
</dbReference>
<dbReference type="Gene3D" id="1.20.1050.10">
    <property type="match status" value="1"/>
</dbReference>
<name>A0AAW1D313_9HEMI</name>
<dbReference type="EMBL" id="JAPXFL010000007">
    <property type="protein sequence ID" value="KAK9504329.1"/>
    <property type="molecule type" value="Genomic_DNA"/>
</dbReference>
<evidence type="ECO:0000256" key="5">
    <source>
        <dbReference type="ARBA" id="ARBA00022490"/>
    </source>
</evidence>
<keyword evidence="11" id="KW-1185">Reference proteome</keyword>
<dbReference type="Pfam" id="PF02798">
    <property type="entry name" value="GST_N"/>
    <property type="match status" value="1"/>
</dbReference>
<dbReference type="PROSITE" id="PS50405">
    <property type="entry name" value="GST_CTER"/>
    <property type="match status" value="1"/>
</dbReference>
<comment type="subcellular location">
    <subcellularLocation>
        <location evidence="1">Cytoplasm</location>
    </subcellularLocation>
</comment>
<comment type="subunit">
    <text evidence="3">Homodimer.</text>
</comment>
<dbReference type="CDD" id="cd03183">
    <property type="entry name" value="GST_C_Theta"/>
    <property type="match status" value="1"/>
</dbReference>
<dbReference type="SUPFAM" id="SSF52833">
    <property type="entry name" value="Thioredoxin-like"/>
    <property type="match status" value="1"/>
</dbReference>
<keyword evidence="6" id="KW-0808">Transferase</keyword>
<dbReference type="EC" id="2.5.1.18" evidence="4"/>
<proteinExistence type="inferred from homology"/>
<dbReference type="Pfam" id="PF00043">
    <property type="entry name" value="GST_C"/>
    <property type="match status" value="1"/>
</dbReference>
<dbReference type="SUPFAM" id="SSF47616">
    <property type="entry name" value="GST C-terminal domain-like"/>
    <property type="match status" value="1"/>
</dbReference>
<comment type="similarity">
    <text evidence="2">Belongs to the GST superfamily. Theta family.</text>
</comment>
<sequence length="235" mass="27870">MTSLIFYYDNLSQPCRALEIFLKINKIPFTPKRVNLAAGEHFQEEYKKINPFKKVPVIDDNGFLLTESVAIFRYLCRERSVPDHWYPKDSKLRARVDEYLEWQHNETRALCSLYFRLTVIEPLLTGVQPHPKKVENFKNRVIEVCDKINNIWLKDNKKFITGNEITIADLLAIAELDQLKMTDYDPTEGRPAISNWMDRVRNRLNPYYNEVTQRVNKLAEKYKNQRPNIELIAKY</sequence>
<dbReference type="SFLD" id="SFLDG01153">
    <property type="entry name" value="Main.4:_Theta-like"/>
    <property type="match status" value="1"/>
</dbReference>
<dbReference type="InterPro" id="IPR036282">
    <property type="entry name" value="Glutathione-S-Trfase_C_sf"/>
</dbReference>
<evidence type="ECO:0000256" key="6">
    <source>
        <dbReference type="ARBA" id="ARBA00022679"/>
    </source>
</evidence>
<dbReference type="Proteomes" id="UP001461498">
    <property type="component" value="Unassembled WGS sequence"/>
</dbReference>
<evidence type="ECO:0000313" key="10">
    <source>
        <dbReference type="EMBL" id="KAK9504329.1"/>
    </source>
</evidence>
<dbReference type="FunFam" id="1.20.1050.10:FF:000008">
    <property type="entry name" value="Glutathione S-transferase theta-1"/>
    <property type="match status" value="1"/>
</dbReference>
<dbReference type="PROSITE" id="PS50404">
    <property type="entry name" value="GST_NTER"/>
    <property type="match status" value="1"/>
</dbReference>
<dbReference type="PANTHER" id="PTHR43917">
    <property type="match status" value="1"/>
</dbReference>
<comment type="catalytic activity">
    <reaction evidence="7">
        <text>RX + glutathione = an S-substituted glutathione + a halide anion + H(+)</text>
        <dbReference type="Rhea" id="RHEA:16437"/>
        <dbReference type="ChEBI" id="CHEBI:15378"/>
        <dbReference type="ChEBI" id="CHEBI:16042"/>
        <dbReference type="ChEBI" id="CHEBI:17792"/>
        <dbReference type="ChEBI" id="CHEBI:57925"/>
        <dbReference type="ChEBI" id="CHEBI:90779"/>
        <dbReference type="EC" id="2.5.1.18"/>
    </reaction>
</comment>
<dbReference type="FunFam" id="3.40.30.10:FF:000176">
    <property type="entry name" value="Glutathione S-transferase theta-1"/>
    <property type="match status" value="1"/>
</dbReference>
<dbReference type="InterPro" id="IPR036249">
    <property type="entry name" value="Thioredoxin-like_sf"/>
</dbReference>
<protein>
    <recommendedName>
        <fullName evidence="4">glutathione transferase</fullName>
        <ecNumber evidence="4">2.5.1.18</ecNumber>
    </recommendedName>
</protein>
<evidence type="ECO:0000259" key="8">
    <source>
        <dbReference type="PROSITE" id="PS50404"/>
    </source>
</evidence>
<evidence type="ECO:0000259" key="9">
    <source>
        <dbReference type="PROSITE" id="PS50405"/>
    </source>
</evidence>
<comment type="caution">
    <text evidence="10">The sequence shown here is derived from an EMBL/GenBank/DDBJ whole genome shotgun (WGS) entry which is preliminary data.</text>
</comment>
<reference evidence="10 11" key="1">
    <citation type="submission" date="2022-12" db="EMBL/GenBank/DDBJ databases">
        <title>Chromosome-level genome assembly of true bugs.</title>
        <authorList>
            <person name="Ma L."/>
            <person name="Li H."/>
        </authorList>
    </citation>
    <scope>NUCLEOTIDE SEQUENCE [LARGE SCALE GENOMIC DNA]</scope>
    <source>
        <strain evidence="10">Lab_2022b</strain>
    </source>
</reference>
<dbReference type="SFLD" id="SFLDS00019">
    <property type="entry name" value="Glutathione_Transferase_(cytos"/>
    <property type="match status" value="1"/>
</dbReference>
<dbReference type="InterPro" id="IPR040077">
    <property type="entry name" value="GST_C_Theta"/>
</dbReference>
<feature type="domain" description="GST C-terminal" evidence="9">
    <location>
        <begin position="89"/>
        <end position="218"/>
    </location>
</feature>
<dbReference type="InterPro" id="IPR040075">
    <property type="entry name" value="GST_N_Theta"/>
</dbReference>
<dbReference type="InterPro" id="IPR051369">
    <property type="entry name" value="GST_Theta"/>
</dbReference>
<dbReference type="GO" id="GO:0004364">
    <property type="term" value="F:glutathione transferase activity"/>
    <property type="evidence" value="ECO:0007669"/>
    <property type="project" value="UniProtKB-EC"/>
</dbReference>
<dbReference type="Gene3D" id="3.40.30.10">
    <property type="entry name" value="Glutaredoxin"/>
    <property type="match status" value="1"/>
</dbReference>
<keyword evidence="5" id="KW-0963">Cytoplasm</keyword>
<accession>A0AAW1D313</accession>
<evidence type="ECO:0000256" key="1">
    <source>
        <dbReference type="ARBA" id="ARBA00004496"/>
    </source>
</evidence>
<evidence type="ECO:0000256" key="4">
    <source>
        <dbReference type="ARBA" id="ARBA00012452"/>
    </source>
</evidence>
<dbReference type="SFLD" id="SFLDG00358">
    <property type="entry name" value="Main_(cytGST)"/>
    <property type="match status" value="1"/>
</dbReference>
<dbReference type="InterPro" id="IPR010987">
    <property type="entry name" value="Glutathione-S-Trfase_C-like"/>
</dbReference>